<evidence type="ECO:0000259" key="8">
    <source>
        <dbReference type="PROSITE" id="PS51186"/>
    </source>
</evidence>
<dbReference type="GO" id="GO:0000981">
    <property type="term" value="F:DNA-binding transcription factor activity, RNA polymerase II-specific"/>
    <property type="evidence" value="ECO:0007669"/>
    <property type="project" value="InterPro"/>
</dbReference>
<evidence type="ECO:0000256" key="5">
    <source>
        <dbReference type="ARBA" id="ARBA00023163"/>
    </source>
</evidence>
<comment type="caution">
    <text evidence="9">The sequence shown here is derived from an EMBL/GenBank/DDBJ whole genome shotgun (WGS) entry which is preliminary data.</text>
</comment>
<dbReference type="GO" id="GO:0003677">
    <property type="term" value="F:DNA binding"/>
    <property type="evidence" value="ECO:0007669"/>
    <property type="project" value="UniProtKB-KW"/>
</dbReference>
<dbReference type="Gene3D" id="3.40.630.30">
    <property type="match status" value="1"/>
</dbReference>
<evidence type="ECO:0000256" key="4">
    <source>
        <dbReference type="ARBA" id="ARBA00023125"/>
    </source>
</evidence>
<dbReference type="PANTHER" id="PTHR36206">
    <property type="entry name" value="ASPERCRYPTIN BIOSYNTHESIS CLUSTER-SPECIFIC TRANSCRIPTION REGULATOR ATNN-RELATED"/>
    <property type="match status" value="1"/>
</dbReference>
<dbReference type="SUPFAM" id="SSF53335">
    <property type="entry name" value="S-adenosyl-L-methionine-dependent methyltransferases"/>
    <property type="match status" value="1"/>
</dbReference>
<dbReference type="GO" id="GO:0008757">
    <property type="term" value="F:S-adenosylmethionine-dependent methyltransferase activity"/>
    <property type="evidence" value="ECO:0007669"/>
    <property type="project" value="InterPro"/>
</dbReference>
<organism evidence="9 10">
    <name type="scientific">Fusarium coffeatum</name>
    <dbReference type="NCBI Taxonomy" id="231269"/>
    <lineage>
        <taxon>Eukaryota</taxon>
        <taxon>Fungi</taxon>
        <taxon>Dikarya</taxon>
        <taxon>Ascomycota</taxon>
        <taxon>Pezizomycotina</taxon>
        <taxon>Sordariomycetes</taxon>
        <taxon>Hypocreomycetidae</taxon>
        <taxon>Hypocreales</taxon>
        <taxon>Nectriaceae</taxon>
        <taxon>Fusarium</taxon>
        <taxon>Fusarium incarnatum-equiseti species complex</taxon>
    </lineage>
</organism>
<reference evidence="9 10" key="1">
    <citation type="submission" date="2018-06" db="EMBL/GenBank/DDBJ databases">
        <title>Fusarium incarnatum-equiseti species complex species 28.</title>
        <authorList>
            <person name="Gardiner D.M."/>
        </authorList>
    </citation>
    <scope>NUCLEOTIDE SEQUENCE [LARGE SCALE GENOMIC DNA]</scope>
    <source>
        <strain evidence="9 10">FIESC_28</strain>
    </source>
</reference>
<dbReference type="SUPFAM" id="SSF57701">
    <property type="entry name" value="Zn2/Cys6 DNA-binding domain"/>
    <property type="match status" value="1"/>
</dbReference>
<dbReference type="SMART" id="SM00066">
    <property type="entry name" value="GAL4"/>
    <property type="match status" value="1"/>
</dbReference>
<evidence type="ECO:0000256" key="3">
    <source>
        <dbReference type="ARBA" id="ARBA00023015"/>
    </source>
</evidence>
<dbReference type="InterPro" id="IPR000182">
    <property type="entry name" value="GNAT_dom"/>
</dbReference>
<evidence type="ECO:0000256" key="2">
    <source>
        <dbReference type="ARBA" id="ARBA00022833"/>
    </source>
</evidence>
<dbReference type="CDD" id="cd00067">
    <property type="entry name" value="GAL4"/>
    <property type="match status" value="1"/>
</dbReference>
<evidence type="ECO:0000256" key="1">
    <source>
        <dbReference type="ARBA" id="ARBA00022723"/>
    </source>
</evidence>
<dbReference type="InterPro" id="IPR013216">
    <property type="entry name" value="Methyltransf_11"/>
</dbReference>
<sequence length="955" mass="108110">MKAVDQKKLVILPKKPKWQRASKPKVRTGCLTCKVRHLKCDEEKPTCRRCRDGRVKCDGYATPDKAQLQQRAAVAVTVPSTPYPLSVFNPSLGDTSIESCYFHHFHHWTSTQLTCAPGQSNFYLTVVLPLAHQCEPIRHAIIAVGAAHRFYMAGPETCSPLQQLKGLAMQQYNKAIANIIPHMSLNSPFDIQCTLVCCLLFVAFEGITGRYAESIRHIRAGTRLLSSPSLVTNAYEARIAGKLLDMFSSLGCEASAFIEDTIIPDIRTGYFALLSSDDVSETPFKDLDEAASALRRLDVETVEVMAEMTSEEGCGSPGSTFFRDMDVVTKARIEASWNRLDEKFNHWSRRFDMTKNYISMWEYQEWTSPQLLYLNMQQAFWRMSMSLELEDDSEPDPETVETYLTAAEAFAHRLIVPGQRTFSLDGDLISSLSFLLWCCTEPHQVERALNLLRNLNRREGIWDSRDLAEMHEAAMAMGDAKICDSRGPLIDIDFMFTLLVMLKVWNLILFRVMCLSPLRHLLAIDTTPADTYNQDVENEGYVAPRLAAKMLVEHLSSRMEVSEAEIFDAGYGTGLVGQELRKLGVKTIDGCDISDRMRDIAERTDVYRSLSSIDLSGFATLPELKYDAVICVGTMTQGHVAREAFLDLHRLTKHKGLILVTIRDTVWQRNGYEDYVRHMVRTGMVKIIRIPKTPQRIAAGVKARFVLLESMSDEYTMSEDLYEEQMKDIRRDAACKIEANLESSHQLFVMMNAESIANAYCSERLIYRALENNDKDIDYLFKYHESDPLNAVLAGPSLIRPKSRKSAEDLTDKLQKCTFCVMVCLSPSEAKAQGIDSSDPVPIGFVLLGWGGTPDAHKHHRQTSLGINLSTPYNNKGYGSEAINWALDWAFRFGGYHRVALGTVGFNTRAQHVYTKLGFKEEGREREAYYLDRKWYDVINYGMLEQEWAALRGVE</sequence>
<dbReference type="Proteomes" id="UP000253153">
    <property type="component" value="Unassembled WGS sequence"/>
</dbReference>
<evidence type="ECO:0008006" key="11">
    <source>
        <dbReference type="Google" id="ProtNLM"/>
    </source>
</evidence>
<gene>
    <name evidence="9" type="ORF">FIESC28_06950</name>
</gene>
<protein>
    <recommendedName>
        <fullName evidence="11">Zn(2)-C6 fungal-type domain-containing protein</fullName>
    </recommendedName>
</protein>
<dbReference type="Gene3D" id="4.10.240.10">
    <property type="entry name" value="Zn(2)-C6 fungal-type DNA-binding domain"/>
    <property type="match status" value="1"/>
</dbReference>
<accession>A0A366RHB0</accession>
<dbReference type="AlphaFoldDB" id="A0A366RHB0"/>
<dbReference type="Pfam" id="PF13302">
    <property type="entry name" value="Acetyltransf_3"/>
    <property type="match status" value="1"/>
</dbReference>
<dbReference type="PROSITE" id="PS00463">
    <property type="entry name" value="ZN2_CY6_FUNGAL_1"/>
    <property type="match status" value="1"/>
</dbReference>
<dbReference type="Pfam" id="PF08241">
    <property type="entry name" value="Methyltransf_11"/>
    <property type="match status" value="1"/>
</dbReference>
<dbReference type="GO" id="GO:0008270">
    <property type="term" value="F:zinc ion binding"/>
    <property type="evidence" value="ECO:0007669"/>
    <property type="project" value="InterPro"/>
</dbReference>
<dbReference type="SUPFAM" id="SSF55729">
    <property type="entry name" value="Acyl-CoA N-acyltransferases (Nat)"/>
    <property type="match status" value="1"/>
</dbReference>
<dbReference type="GO" id="GO:0016747">
    <property type="term" value="F:acyltransferase activity, transferring groups other than amino-acyl groups"/>
    <property type="evidence" value="ECO:0007669"/>
    <property type="project" value="InterPro"/>
</dbReference>
<keyword evidence="2" id="KW-0862">Zinc</keyword>
<dbReference type="PROSITE" id="PS50048">
    <property type="entry name" value="ZN2_CY6_FUNGAL_2"/>
    <property type="match status" value="1"/>
</dbReference>
<dbReference type="GeneID" id="41996388"/>
<dbReference type="Gene3D" id="3.40.50.150">
    <property type="entry name" value="Vaccinia Virus protein VP39"/>
    <property type="match status" value="1"/>
</dbReference>
<name>A0A366RHB0_9HYPO</name>
<dbReference type="EMBL" id="QKXC01000142">
    <property type="protein sequence ID" value="RBR16541.1"/>
    <property type="molecule type" value="Genomic_DNA"/>
</dbReference>
<evidence type="ECO:0000313" key="10">
    <source>
        <dbReference type="Proteomes" id="UP000253153"/>
    </source>
</evidence>
<dbReference type="OrthoDB" id="2593732at2759"/>
<keyword evidence="10" id="KW-1185">Reference proteome</keyword>
<feature type="domain" description="N-acetyltransferase" evidence="8">
    <location>
        <begin position="797"/>
        <end position="937"/>
    </location>
</feature>
<evidence type="ECO:0000259" key="7">
    <source>
        <dbReference type="PROSITE" id="PS50048"/>
    </source>
</evidence>
<keyword evidence="6" id="KW-0539">Nucleus</keyword>
<dbReference type="PANTHER" id="PTHR36206:SF13">
    <property type="entry name" value="TRANSCRIPTIONAL REGULATORY PROTEIN MOC3"/>
    <property type="match status" value="1"/>
</dbReference>
<keyword evidence="5" id="KW-0804">Transcription</keyword>
<keyword evidence="3" id="KW-0805">Transcription regulation</keyword>
<dbReference type="InterPro" id="IPR029063">
    <property type="entry name" value="SAM-dependent_MTases_sf"/>
</dbReference>
<dbReference type="InterPro" id="IPR036864">
    <property type="entry name" value="Zn2-C6_fun-type_DNA-bd_sf"/>
</dbReference>
<feature type="domain" description="Zn(2)-C6 fungal-type" evidence="7">
    <location>
        <begin position="29"/>
        <end position="57"/>
    </location>
</feature>
<dbReference type="CDD" id="cd02440">
    <property type="entry name" value="AdoMet_MTases"/>
    <property type="match status" value="1"/>
</dbReference>
<evidence type="ECO:0000256" key="6">
    <source>
        <dbReference type="ARBA" id="ARBA00023242"/>
    </source>
</evidence>
<dbReference type="RefSeq" id="XP_031014895.1">
    <property type="nucleotide sequence ID" value="XM_031161092.1"/>
</dbReference>
<dbReference type="InterPro" id="IPR052360">
    <property type="entry name" value="Transcr_Regulatory_Proteins"/>
</dbReference>
<dbReference type="Pfam" id="PF00172">
    <property type="entry name" value="Zn_clus"/>
    <property type="match status" value="1"/>
</dbReference>
<evidence type="ECO:0000313" key="9">
    <source>
        <dbReference type="EMBL" id="RBR16541.1"/>
    </source>
</evidence>
<dbReference type="InterPro" id="IPR021858">
    <property type="entry name" value="Fun_TF"/>
</dbReference>
<dbReference type="InterPro" id="IPR016181">
    <property type="entry name" value="Acyl_CoA_acyltransferase"/>
</dbReference>
<keyword evidence="1" id="KW-0479">Metal-binding</keyword>
<proteinExistence type="predicted"/>
<dbReference type="InterPro" id="IPR001138">
    <property type="entry name" value="Zn2Cys6_DnaBD"/>
</dbReference>
<dbReference type="PROSITE" id="PS51186">
    <property type="entry name" value="GNAT"/>
    <property type="match status" value="1"/>
</dbReference>
<dbReference type="Pfam" id="PF11951">
    <property type="entry name" value="Fungal_trans_2"/>
    <property type="match status" value="1"/>
</dbReference>
<keyword evidence="4" id="KW-0238">DNA-binding</keyword>